<dbReference type="EC" id="5.3.1.6" evidence="5"/>
<dbReference type="SUPFAM" id="SSF89623">
    <property type="entry name" value="Ribose/Galactose isomerase RpiB/AlsB"/>
    <property type="match status" value="1"/>
</dbReference>
<dbReference type="OrthoDB" id="1778624at2"/>
<dbReference type="STRING" id="697281.Mahau_0249"/>
<gene>
    <name evidence="5" type="ordered locus">Mahau_0249</name>
</gene>
<evidence type="ECO:0000313" key="6">
    <source>
        <dbReference type="Proteomes" id="UP000008457"/>
    </source>
</evidence>
<reference evidence="6" key="1">
    <citation type="submission" date="2010-11" db="EMBL/GenBank/DDBJ databases">
        <title>The complete genome of Mahella australiensis DSM 15567.</title>
        <authorList>
            <consortium name="US DOE Joint Genome Institute (JGI-PGF)"/>
            <person name="Lucas S."/>
            <person name="Copeland A."/>
            <person name="Lapidus A."/>
            <person name="Bruce D."/>
            <person name="Goodwin L."/>
            <person name="Pitluck S."/>
            <person name="Kyrpides N."/>
            <person name="Mavromatis K."/>
            <person name="Pagani I."/>
            <person name="Ivanova N."/>
            <person name="Teshima H."/>
            <person name="Brettin T."/>
            <person name="Detter J.C."/>
            <person name="Han C."/>
            <person name="Tapia R."/>
            <person name="Land M."/>
            <person name="Hauser L."/>
            <person name="Markowitz V."/>
            <person name="Cheng J.-F."/>
            <person name="Hugenholtz P."/>
            <person name="Woyke T."/>
            <person name="Wu D."/>
            <person name="Spring S."/>
            <person name="Pukall R."/>
            <person name="Steenblock K."/>
            <person name="Schneider S."/>
            <person name="Klenk H.-P."/>
            <person name="Eisen J.A."/>
        </authorList>
    </citation>
    <scope>NUCLEOTIDE SEQUENCE [LARGE SCALE GENOMIC DNA]</scope>
    <source>
        <strain evidence="6">DSM 15567 / CIP 107919 / 50-1 BON</strain>
    </source>
</reference>
<dbReference type="GO" id="GO:0005975">
    <property type="term" value="P:carbohydrate metabolic process"/>
    <property type="evidence" value="ECO:0007669"/>
    <property type="project" value="InterPro"/>
</dbReference>
<feature type="binding site" evidence="4">
    <location>
        <position position="99"/>
    </location>
    <ligand>
        <name>D-ribulose 5-phosphate</name>
        <dbReference type="ChEBI" id="CHEBI:58121"/>
    </ligand>
</feature>
<dbReference type="HOGENOM" id="CLU_091396_4_1_9"/>
<accession>F3ZX18</accession>
<dbReference type="NCBIfam" id="TIGR01120">
    <property type="entry name" value="rpiB"/>
    <property type="match status" value="1"/>
</dbReference>
<dbReference type="PIRSF" id="PIRSF005384">
    <property type="entry name" value="RpiB_LacA_B"/>
    <property type="match status" value="1"/>
</dbReference>
<dbReference type="InterPro" id="IPR003500">
    <property type="entry name" value="RpiB_LacA_LacB"/>
</dbReference>
<dbReference type="PANTHER" id="PTHR43732:SF1">
    <property type="entry name" value="RIBOSE 5-PHOSPHATE ISOMERASE"/>
    <property type="match status" value="1"/>
</dbReference>
<evidence type="ECO:0000256" key="2">
    <source>
        <dbReference type="ARBA" id="ARBA00023235"/>
    </source>
</evidence>
<evidence type="ECO:0000313" key="5">
    <source>
        <dbReference type="EMBL" id="AEE95467.1"/>
    </source>
</evidence>
<feature type="binding site" evidence="4">
    <location>
        <begin position="66"/>
        <end position="70"/>
    </location>
    <ligand>
        <name>D-ribulose 5-phosphate</name>
        <dbReference type="ChEBI" id="CHEBI:58121"/>
    </ligand>
</feature>
<keyword evidence="2 5" id="KW-0413">Isomerase</keyword>
<dbReference type="Proteomes" id="UP000008457">
    <property type="component" value="Chromosome"/>
</dbReference>
<dbReference type="InterPro" id="IPR051812">
    <property type="entry name" value="SPI_LacAB/RpiB"/>
</dbReference>
<evidence type="ECO:0000256" key="3">
    <source>
        <dbReference type="PIRSR" id="PIRSR005384-1"/>
    </source>
</evidence>
<feature type="binding site" evidence="4">
    <location>
        <begin position="8"/>
        <end position="9"/>
    </location>
    <ligand>
        <name>D-ribulose 5-phosphate</name>
        <dbReference type="ChEBI" id="CHEBI:58121"/>
    </ligand>
</feature>
<feature type="active site" description="Proton acceptor" evidence="3">
    <location>
        <position position="65"/>
    </location>
</feature>
<feature type="binding site" evidence="4">
    <location>
        <position position="136"/>
    </location>
    <ligand>
        <name>D-ribulose 5-phosphate</name>
        <dbReference type="ChEBI" id="CHEBI:58121"/>
    </ligand>
</feature>
<comment type="similarity">
    <text evidence="1">Belongs to the LacAB/RpiB family.</text>
</comment>
<dbReference type="Pfam" id="PF02502">
    <property type="entry name" value="LacAB_rpiB"/>
    <property type="match status" value="1"/>
</dbReference>
<dbReference type="NCBIfam" id="NF004051">
    <property type="entry name" value="PRK05571.1"/>
    <property type="match status" value="1"/>
</dbReference>
<dbReference type="InterPro" id="IPR036569">
    <property type="entry name" value="RpiB_LacA_LacB_sf"/>
</dbReference>
<keyword evidence="6" id="KW-1185">Reference proteome</keyword>
<dbReference type="NCBIfam" id="TIGR00689">
    <property type="entry name" value="rpiB_lacA_lacB"/>
    <property type="match status" value="1"/>
</dbReference>
<protein>
    <submittedName>
        <fullName evidence="5">Ribose-5-phosphate isomerase</fullName>
        <ecNumber evidence="5">5.3.1.6</ecNumber>
    </submittedName>
</protein>
<reference evidence="5 6" key="2">
    <citation type="journal article" date="2011" name="Stand. Genomic Sci.">
        <title>Complete genome sequence of Mahella australiensis type strain (50-1 BON).</title>
        <authorList>
            <person name="Sikorski J."/>
            <person name="Teshima H."/>
            <person name="Nolan M."/>
            <person name="Lucas S."/>
            <person name="Hammon N."/>
            <person name="Deshpande S."/>
            <person name="Cheng J.F."/>
            <person name="Pitluck S."/>
            <person name="Liolios K."/>
            <person name="Pagani I."/>
            <person name="Ivanova N."/>
            <person name="Huntemann M."/>
            <person name="Mavromatis K."/>
            <person name="Ovchinikova G."/>
            <person name="Pati A."/>
            <person name="Tapia R."/>
            <person name="Han C."/>
            <person name="Goodwin L."/>
            <person name="Chen A."/>
            <person name="Palaniappan K."/>
            <person name="Land M."/>
            <person name="Hauser L."/>
            <person name="Ngatchou-Djao O.D."/>
            <person name="Rohde M."/>
            <person name="Pukall R."/>
            <person name="Spring S."/>
            <person name="Abt B."/>
            <person name="Goker M."/>
            <person name="Detter J.C."/>
            <person name="Woyke T."/>
            <person name="Bristow J."/>
            <person name="Markowitz V."/>
            <person name="Hugenholtz P."/>
            <person name="Eisen J.A."/>
            <person name="Kyrpides N.C."/>
            <person name="Klenk H.P."/>
            <person name="Lapidus A."/>
        </authorList>
    </citation>
    <scope>NUCLEOTIDE SEQUENCE [LARGE SCALE GENOMIC DNA]</scope>
    <source>
        <strain evidence="6">DSM 15567 / CIP 107919 / 50-1 BON</strain>
    </source>
</reference>
<feature type="binding site" evidence="4">
    <location>
        <position position="109"/>
    </location>
    <ligand>
        <name>D-ribulose 5-phosphate</name>
        <dbReference type="ChEBI" id="CHEBI:58121"/>
    </ligand>
</feature>
<dbReference type="GO" id="GO:0004751">
    <property type="term" value="F:ribose-5-phosphate isomerase activity"/>
    <property type="evidence" value="ECO:0007669"/>
    <property type="project" value="UniProtKB-EC"/>
</dbReference>
<dbReference type="Gene3D" id="3.40.1400.10">
    <property type="entry name" value="Sugar-phosphate isomerase, RpiB/LacA/LacB"/>
    <property type="match status" value="1"/>
</dbReference>
<feature type="active site" description="Proton donor" evidence="3">
    <location>
        <position position="98"/>
    </location>
</feature>
<evidence type="ECO:0000256" key="1">
    <source>
        <dbReference type="ARBA" id="ARBA00008754"/>
    </source>
</evidence>
<dbReference type="InterPro" id="IPR004785">
    <property type="entry name" value="RpiB"/>
</dbReference>
<organism evidence="5 6">
    <name type="scientific">Mahella australiensis (strain DSM 15567 / CIP 107919 / 50-1 BON)</name>
    <dbReference type="NCBI Taxonomy" id="697281"/>
    <lineage>
        <taxon>Bacteria</taxon>
        <taxon>Bacillati</taxon>
        <taxon>Bacillota</taxon>
        <taxon>Clostridia</taxon>
        <taxon>Thermoanaerobacterales</taxon>
        <taxon>Thermoanaerobacterales Family IV. Incertae Sedis</taxon>
        <taxon>Mahella</taxon>
    </lineage>
</organism>
<proteinExistence type="inferred from homology"/>
<dbReference type="PANTHER" id="PTHR43732">
    <property type="entry name" value="RIBOSE 5-PHOSPHATE ISOMERASE-RELATED"/>
    <property type="match status" value="1"/>
</dbReference>
<feature type="binding site" evidence="4">
    <location>
        <position position="132"/>
    </location>
    <ligand>
        <name>D-ribulose 5-phosphate</name>
        <dbReference type="ChEBI" id="CHEBI:58121"/>
    </ligand>
</feature>
<name>F3ZX18_MAHA5</name>
<dbReference type="eggNOG" id="COG0698">
    <property type="taxonomic scope" value="Bacteria"/>
</dbReference>
<evidence type="ECO:0000256" key="4">
    <source>
        <dbReference type="PIRSR" id="PIRSR005384-2"/>
    </source>
</evidence>
<dbReference type="AlphaFoldDB" id="F3ZX18"/>
<dbReference type="KEGG" id="mas:Mahau_0249"/>
<sequence>MIIALGSDHAGFPLKEEIKNHLQQKGIEYKDYGCYSIESVDYPDIAETVALAVVQGQCDKGILVCGTGIGVSIAANKVPGIRAALCGDVFSAKASVEHNDANILTMGQRVTGPGLAIEIVDAWLAAAFLGDRHKRRVDKITALDRKYGRCLSEEKIDGQ</sequence>
<dbReference type="EMBL" id="CP002360">
    <property type="protein sequence ID" value="AEE95467.1"/>
    <property type="molecule type" value="Genomic_DNA"/>
</dbReference>